<organism evidence="1 2">
    <name type="scientific">Candidatus Synechococcus spongiarum 142</name>
    <dbReference type="NCBI Taxonomy" id="1608213"/>
    <lineage>
        <taxon>Bacteria</taxon>
        <taxon>Bacillati</taxon>
        <taxon>Cyanobacteriota</taxon>
        <taxon>Cyanophyceae</taxon>
        <taxon>Synechococcales</taxon>
        <taxon>Synechococcaceae</taxon>
        <taxon>Synechococcus</taxon>
    </lineage>
</organism>
<comment type="caution">
    <text evidence="1">The sequence shown here is derived from an EMBL/GenBank/DDBJ whole genome shotgun (WGS) entry which is preliminary data.</text>
</comment>
<gene>
    <name evidence="1" type="ORF">TH68_04480</name>
</gene>
<evidence type="ECO:0000313" key="2">
    <source>
        <dbReference type="Proteomes" id="UP000035054"/>
    </source>
</evidence>
<dbReference type="AlphaFoldDB" id="A0A6N3X6Z8"/>
<dbReference type="EMBL" id="JXUO01000151">
    <property type="protein sequence ID" value="KKZ14586.1"/>
    <property type="molecule type" value="Genomic_DNA"/>
</dbReference>
<dbReference type="Proteomes" id="UP000035054">
    <property type="component" value="Unassembled WGS sequence"/>
</dbReference>
<name>A0A6N3X6Z8_9SYNE</name>
<proteinExistence type="predicted"/>
<feature type="non-terminal residue" evidence="1">
    <location>
        <position position="1"/>
    </location>
</feature>
<accession>A0A6N3X6Z8</accession>
<dbReference type="Gene3D" id="3.30.420.40">
    <property type="match status" value="1"/>
</dbReference>
<reference evidence="1 2" key="1">
    <citation type="submission" date="2015-01" db="EMBL/GenBank/DDBJ databases">
        <title>Lifestyle Evolution in Cyanobacterial Symbionts of Sponges.</title>
        <authorList>
            <person name="Burgsdorf I."/>
            <person name="Slaby B.M."/>
            <person name="Handley K.M."/>
            <person name="Haber M."/>
            <person name="Blom J."/>
            <person name="Marshall C.W."/>
            <person name="Gilbert J.A."/>
            <person name="Hentschel U."/>
            <person name="Steindler L."/>
        </authorList>
    </citation>
    <scope>NUCLEOTIDE SEQUENCE [LARGE SCALE GENOMIC DNA]</scope>
    <source>
        <strain evidence="1">142</strain>
    </source>
</reference>
<sequence length="81" mass="8824">GEHDQTLQQDLVAHLHWLGVRPANQIPKPSGACWRLSSAGPVEMWVVQADEEGAIAQEVARLLENRPPDTVPGHQITGTPD</sequence>
<protein>
    <submittedName>
        <fullName evidence="1">Uncharacterized protein</fullName>
    </submittedName>
</protein>
<evidence type="ECO:0000313" key="1">
    <source>
        <dbReference type="EMBL" id="KKZ14586.1"/>
    </source>
</evidence>